<keyword evidence="2" id="KW-1185">Reference proteome</keyword>
<sequence length="71" mass="7946">MTNDAGQLGVPNARCMVLRLHPYAASTLSCCAHTIPVGVFLHETGCFQRVDKFVRIKSDSQFRSITHYLVH</sequence>
<dbReference type="Proteomes" id="UP000325755">
    <property type="component" value="Chromosome"/>
</dbReference>
<proteinExistence type="predicted"/>
<reference evidence="1 2" key="1">
    <citation type="submission" date="2019-09" db="EMBL/GenBank/DDBJ databases">
        <title>Ecophysiology of the spiral-shaped methanotroph Methylospira mobilis as revealed by the complete genome sequence.</title>
        <authorList>
            <person name="Oshkin I.Y."/>
            <person name="Dedysh S.N."/>
            <person name="Miroshnikov K."/>
            <person name="Danilova O.V."/>
            <person name="Hakobyan A."/>
            <person name="Liesack W."/>
        </authorList>
    </citation>
    <scope>NUCLEOTIDE SEQUENCE [LARGE SCALE GENOMIC DNA]</scope>
    <source>
        <strain evidence="1 2">Shm1</strain>
    </source>
</reference>
<evidence type="ECO:0000313" key="2">
    <source>
        <dbReference type="Proteomes" id="UP000325755"/>
    </source>
</evidence>
<dbReference type="EMBL" id="CP044205">
    <property type="protein sequence ID" value="QFY42127.1"/>
    <property type="molecule type" value="Genomic_DNA"/>
</dbReference>
<accession>A0A5Q0BIY5</accession>
<protein>
    <submittedName>
        <fullName evidence="1">Uncharacterized protein</fullName>
    </submittedName>
</protein>
<dbReference type="AlphaFoldDB" id="A0A5Q0BIY5"/>
<dbReference type="RefSeq" id="WP_153248109.1">
    <property type="nucleotide sequence ID" value="NZ_CP044205.1"/>
</dbReference>
<name>A0A5Q0BIY5_9GAMM</name>
<dbReference type="InParanoid" id="A0A5Q0BIY5"/>
<evidence type="ECO:0000313" key="1">
    <source>
        <dbReference type="EMBL" id="QFY42127.1"/>
    </source>
</evidence>
<gene>
    <name evidence="1" type="ORF">F6R98_05365</name>
</gene>
<dbReference type="KEGG" id="mmob:F6R98_05365"/>
<organism evidence="1 2">
    <name type="scientific">Candidatus Methylospira mobilis</name>
    <dbReference type="NCBI Taxonomy" id="1808979"/>
    <lineage>
        <taxon>Bacteria</taxon>
        <taxon>Pseudomonadati</taxon>
        <taxon>Pseudomonadota</taxon>
        <taxon>Gammaproteobacteria</taxon>
        <taxon>Methylococcales</taxon>
        <taxon>Methylococcaceae</taxon>
        <taxon>Candidatus Methylospira</taxon>
    </lineage>
</organism>